<dbReference type="InParanoid" id="A0A1S0TKT0"/>
<evidence type="ECO:0000313" key="1">
    <source>
        <dbReference type="EMBL" id="EFO15557.1"/>
    </source>
</evidence>
<dbReference type="CTD" id="9950421"/>
<organism evidence="1">
    <name type="scientific">Loa loa</name>
    <name type="common">Eye worm</name>
    <name type="synonym">Filaria loa</name>
    <dbReference type="NCBI Taxonomy" id="7209"/>
    <lineage>
        <taxon>Eukaryota</taxon>
        <taxon>Metazoa</taxon>
        <taxon>Ecdysozoa</taxon>
        <taxon>Nematoda</taxon>
        <taxon>Chromadorea</taxon>
        <taxon>Rhabditida</taxon>
        <taxon>Spirurina</taxon>
        <taxon>Spiruromorpha</taxon>
        <taxon>Filarioidea</taxon>
        <taxon>Onchocercidae</taxon>
        <taxon>Loa</taxon>
    </lineage>
</organism>
<protein>
    <submittedName>
        <fullName evidence="1">Uncharacterized protein</fullName>
    </submittedName>
</protein>
<reference evidence="1" key="1">
    <citation type="submission" date="2012-04" db="EMBL/GenBank/DDBJ databases">
        <title>The Genome Sequence of Loa loa.</title>
        <authorList>
            <consortium name="The Broad Institute Genome Sequencing Platform"/>
            <consortium name="Broad Institute Genome Sequencing Center for Infectious Disease"/>
            <person name="Nutman T.B."/>
            <person name="Fink D.L."/>
            <person name="Russ C."/>
            <person name="Young S."/>
            <person name="Zeng Q."/>
            <person name="Gargeya S."/>
            <person name="Alvarado L."/>
            <person name="Berlin A."/>
            <person name="Chapman S.B."/>
            <person name="Chen Z."/>
            <person name="Freedman E."/>
            <person name="Gellesch M."/>
            <person name="Goldberg J."/>
            <person name="Griggs A."/>
            <person name="Gujja S."/>
            <person name="Heilman E.R."/>
            <person name="Heiman D."/>
            <person name="Howarth C."/>
            <person name="Mehta T."/>
            <person name="Neiman D."/>
            <person name="Pearson M."/>
            <person name="Roberts A."/>
            <person name="Saif S."/>
            <person name="Shea T."/>
            <person name="Shenoy N."/>
            <person name="Sisk P."/>
            <person name="Stolte C."/>
            <person name="Sykes S."/>
            <person name="White J."/>
            <person name="Yandava C."/>
            <person name="Haas B."/>
            <person name="Henn M.R."/>
            <person name="Nusbaum C."/>
            <person name="Birren B."/>
        </authorList>
    </citation>
    <scope>NUCLEOTIDE SEQUENCE [LARGE SCALE GENOMIC DNA]</scope>
</reference>
<accession>A0A1S0TKT0</accession>
<proteinExistence type="predicted"/>
<dbReference type="GeneID" id="9950421"/>
<feature type="non-terminal residue" evidence="1">
    <location>
        <position position="127"/>
    </location>
</feature>
<sequence length="127" mass="14472">MIAFFKVMLTTDITIIGGILTSHTDIAIIRVVLITDINDKSYLKIFKILKHIYEFCGRQPPVFKLQERIMDGRKFQSSNEMGYELDELSTDKKSNVAMAAASNKLLESRTKICGKLLKEKRSKSILD</sequence>
<dbReference type="KEGG" id="loa:LOAG_12953"/>
<dbReference type="EMBL" id="JH712600">
    <property type="protein sequence ID" value="EFO15557.1"/>
    <property type="molecule type" value="Genomic_DNA"/>
</dbReference>
<name>A0A1S0TKT0_LOALO</name>
<gene>
    <name evidence="1" type="ORF">LOAG_12953</name>
</gene>
<dbReference type="AlphaFoldDB" id="A0A1S0TKT0"/>
<dbReference type="RefSeq" id="XP_003148512.1">
    <property type="nucleotide sequence ID" value="XM_003148464.1"/>
</dbReference>